<evidence type="ECO:0000313" key="1">
    <source>
        <dbReference type="EMBL" id="MED6177754.1"/>
    </source>
</evidence>
<sequence>MDNLSNNGRTLNEIDSIRCKVHHWNSDLVARAAAGLLSPSTKSYNGILSRPKVHCESASGYLVLTAMVHHAYDKLEAEMKEYKAKNNGQAIITHEDGSFFE</sequence>
<name>A0ABU6VW35_9FABA</name>
<protein>
    <submittedName>
        <fullName evidence="1">Uncharacterized protein</fullName>
    </submittedName>
</protein>
<reference evidence="1 2" key="1">
    <citation type="journal article" date="2023" name="Plants (Basel)">
        <title>Bridging the Gap: Combining Genomics and Transcriptomics Approaches to Understand Stylosanthes scabra, an Orphan Legume from the Brazilian Caatinga.</title>
        <authorList>
            <person name="Ferreira-Neto J.R.C."/>
            <person name="da Silva M.D."/>
            <person name="Binneck E."/>
            <person name="de Melo N.F."/>
            <person name="da Silva R.H."/>
            <person name="de Melo A.L.T.M."/>
            <person name="Pandolfi V."/>
            <person name="Bustamante F.O."/>
            <person name="Brasileiro-Vidal A.C."/>
            <person name="Benko-Iseppon A.M."/>
        </authorList>
    </citation>
    <scope>NUCLEOTIDE SEQUENCE [LARGE SCALE GENOMIC DNA]</scope>
    <source>
        <tissue evidence="1">Leaves</tissue>
    </source>
</reference>
<comment type="caution">
    <text evidence="1">The sequence shown here is derived from an EMBL/GenBank/DDBJ whole genome shotgun (WGS) entry which is preliminary data.</text>
</comment>
<gene>
    <name evidence="1" type="ORF">PIB30_101061</name>
</gene>
<evidence type="ECO:0000313" key="2">
    <source>
        <dbReference type="Proteomes" id="UP001341840"/>
    </source>
</evidence>
<keyword evidence="2" id="KW-1185">Reference proteome</keyword>
<accession>A0ABU6VW35</accession>
<dbReference type="EMBL" id="JASCZI010153937">
    <property type="protein sequence ID" value="MED6177754.1"/>
    <property type="molecule type" value="Genomic_DNA"/>
</dbReference>
<organism evidence="1 2">
    <name type="scientific">Stylosanthes scabra</name>
    <dbReference type="NCBI Taxonomy" id="79078"/>
    <lineage>
        <taxon>Eukaryota</taxon>
        <taxon>Viridiplantae</taxon>
        <taxon>Streptophyta</taxon>
        <taxon>Embryophyta</taxon>
        <taxon>Tracheophyta</taxon>
        <taxon>Spermatophyta</taxon>
        <taxon>Magnoliopsida</taxon>
        <taxon>eudicotyledons</taxon>
        <taxon>Gunneridae</taxon>
        <taxon>Pentapetalae</taxon>
        <taxon>rosids</taxon>
        <taxon>fabids</taxon>
        <taxon>Fabales</taxon>
        <taxon>Fabaceae</taxon>
        <taxon>Papilionoideae</taxon>
        <taxon>50 kb inversion clade</taxon>
        <taxon>dalbergioids sensu lato</taxon>
        <taxon>Dalbergieae</taxon>
        <taxon>Pterocarpus clade</taxon>
        <taxon>Stylosanthes</taxon>
    </lineage>
</organism>
<dbReference type="Proteomes" id="UP001341840">
    <property type="component" value="Unassembled WGS sequence"/>
</dbReference>
<proteinExistence type="predicted"/>